<dbReference type="AlphaFoldDB" id="A0A1I3YJI7"/>
<name>A0A1I3YJI7_9LACT</name>
<keyword evidence="1" id="KW-0812">Transmembrane</keyword>
<dbReference type="RefSeq" id="WP_072693972.1">
    <property type="nucleotide sequence ID" value="NZ_FOSJ01000023.1"/>
</dbReference>
<feature type="domain" description="DUF6199" evidence="2">
    <location>
        <begin position="7"/>
        <end position="64"/>
    </location>
</feature>
<dbReference type="EMBL" id="FOSJ01000023">
    <property type="protein sequence ID" value="SFK32002.1"/>
    <property type="molecule type" value="Genomic_DNA"/>
</dbReference>
<reference evidence="4" key="1">
    <citation type="submission" date="2016-10" db="EMBL/GenBank/DDBJ databases">
        <authorList>
            <person name="Varghese N."/>
            <person name="Submissions S."/>
        </authorList>
    </citation>
    <scope>NUCLEOTIDE SEQUENCE [LARGE SCALE GENOMIC DNA]</scope>
    <source>
        <strain evidence="4">DSM 16108</strain>
    </source>
</reference>
<evidence type="ECO:0000313" key="4">
    <source>
        <dbReference type="Proteomes" id="UP000199589"/>
    </source>
</evidence>
<sequence>MSLLIIIGVILAVYGGISLKFPKKLNKNRSASENKEGKYLTWYLTISVFGGVVALVAGILLIIAGIILYQ</sequence>
<accession>A0A1I3YJI7</accession>
<dbReference type="InterPro" id="IPR045679">
    <property type="entry name" value="DUF6199"/>
</dbReference>
<feature type="transmembrane region" description="Helical" evidence="1">
    <location>
        <begin position="42"/>
        <end position="69"/>
    </location>
</feature>
<evidence type="ECO:0000313" key="3">
    <source>
        <dbReference type="EMBL" id="SFK32002.1"/>
    </source>
</evidence>
<protein>
    <recommendedName>
        <fullName evidence="2">DUF6199 domain-containing protein</fullName>
    </recommendedName>
</protein>
<dbReference type="Proteomes" id="UP000199589">
    <property type="component" value="Unassembled WGS sequence"/>
</dbReference>
<keyword evidence="1" id="KW-0472">Membrane</keyword>
<evidence type="ECO:0000259" key="2">
    <source>
        <dbReference type="Pfam" id="PF19701"/>
    </source>
</evidence>
<evidence type="ECO:0000256" key="1">
    <source>
        <dbReference type="SAM" id="Phobius"/>
    </source>
</evidence>
<keyword evidence="4" id="KW-1185">Reference proteome</keyword>
<keyword evidence="1" id="KW-1133">Transmembrane helix</keyword>
<proteinExistence type="predicted"/>
<dbReference type="Pfam" id="PF19701">
    <property type="entry name" value="DUF6199"/>
    <property type="match status" value="1"/>
</dbReference>
<gene>
    <name evidence="3" type="ORF">SAMN04488569_10233</name>
</gene>
<organism evidence="3 4">
    <name type="scientific">Marinilactibacillus piezotolerans</name>
    <dbReference type="NCBI Taxonomy" id="258723"/>
    <lineage>
        <taxon>Bacteria</taxon>
        <taxon>Bacillati</taxon>
        <taxon>Bacillota</taxon>
        <taxon>Bacilli</taxon>
        <taxon>Lactobacillales</taxon>
        <taxon>Carnobacteriaceae</taxon>
        <taxon>Marinilactibacillus</taxon>
    </lineage>
</organism>